<dbReference type="PROSITE" id="PS00107">
    <property type="entry name" value="PROTEIN_KINASE_ATP"/>
    <property type="match status" value="1"/>
</dbReference>
<comment type="subcellular location">
    <subcellularLocation>
        <location evidence="1">Cell membrane</location>
        <topology evidence="1">Single-pass type I membrane protein</topology>
    </subcellularLocation>
</comment>
<dbReference type="CDD" id="cd00053">
    <property type="entry name" value="EGF"/>
    <property type="match status" value="1"/>
</dbReference>
<keyword evidence="17" id="KW-0472">Membrane</keyword>
<dbReference type="PANTHER" id="PTHR27002">
    <property type="entry name" value="RECEPTOR-LIKE SERINE/THREONINE-PROTEIN KINASE SD1-8"/>
    <property type="match status" value="1"/>
</dbReference>
<evidence type="ECO:0000256" key="10">
    <source>
        <dbReference type="ARBA" id="ARBA00023157"/>
    </source>
</evidence>
<dbReference type="SUPFAM" id="SSF56112">
    <property type="entry name" value="Protein kinase-like (PK-like)"/>
    <property type="match status" value="1"/>
</dbReference>
<dbReference type="PROSITE" id="PS50948">
    <property type="entry name" value="PAN"/>
    <property type="match status" value="1"/>
</dbReference>
<dbReference type="EC" id="2.7.11.1" evidence="15"/>
<evidence type="ECO:0000256" key="8">
    <source>
        <dbReference type="ARBA" id="ARBA00022777"/>
    </source>
</evidence>
<dbReference type="FunFam" id="1.10.510.10:FF:000060">
    <property type="entry name" value="G-type lectin S-receptor-like serine/threonine-protein kinase"/>
    <property type="match status" value="1"/>
</dbReference>
<feature type="chain" id="PRO_5032519122" description="Receptor-like serine/threonine-protein kinase" evidence="18">
    <location>
        <begin position="27"/>
        <end position="840"/>
    </location>
</feature>
<dbReference type="CDD" id="cd00028">
    <property type="entry name" value="B_lectin"/>
    <property type="match status" value="1"/>
</dbReference>
<dbReference type="InterPro" id="IPR017441">
    <property type="entry name" value="Protein_kinase_ATP_BS"/>
</dbReference>
<evidence type="ECO:0000256" key="4">
    <source>
        <dbReference type="ARBA" id="ARBA00022536"/>
    </source>
</evidence>
<comment type="catalytic activity">
    <reaction evidence="13 15">
        <text>L-threonyl-[protein] + ATP = O-phospho-L-threonyl-[protein] + ADP + H(+)</text>
        <dbReference type="Rhea" id="RHEA:46608"/>
        <dbReference type="Rhea" id="RHEA-COMP:11060"/>
        <dbReference type="Rhea" id="RHEA-COMP:11605"/>
        <dbReference type="ChEBI" id="CHEBI:15378"/>
        <dbReference type="ChEBI" id="CHEBI:30013"/>
        <dbReference type="ChEBI" id="CHEBI:30616"/>
        <dbReference type="ChEBI" id="CHEBI:61977"/>
        <dbReference type="ChEBI" id="CHEBI:456216"/>
        <dbReference type="EC" id="2.7.11.1"/>
    </reaction>
</comment>
<evidence type="ECO:0000256" key="2">
    <source>
        <dbReference type="ARBA" id="ARBA00022475"/>
    </source>
</evidence>
<feature type="signal peptide" evidence="18">
    <location>
        <begin position="1"/>
        <end position="26"/>
    </location>
</feature>
<evidence type="ECO:0000256" key="9">
    <source>
        <dbReference type="ARBA" id="ARBA00022840"/>
    </source>
</evidence>
<evidence type="ECO:0000259" key="19">
    <source>
        <dbReference type="PROSITE" id="PS50011"/>
    </source>
</evidence>
<dbReference type="Pfam" id="PF00954">
    <property type="entry name" value="S_locus_glycop"/>
    <property type="match status" value="1"/>
</dbReference>
<dbReference type="InterPro" id="IPR011009">
    <property type="entry name" value="Kinase-like_dom_sf"/>
</dbReference>
<keyword evidence="4" id="KW-0245">EGF-like domain</keyword>
<evidence type="ECO:0000313" key="23">
    <source>
        <dbReference type="Proteomes" id="UP000604825"/>
    </source>
</evidence>
<dbReference type="FunFam" id="3.30.200.20:FF:000195">
    <property type="entry name" value="G-type lectin S-receptor-like serine/threonine-protein kinase"/>
    <property type="match status" value="1"/>
</dbReference>
<protein>
    <recommendedName>
        <fullName evidence="15">Receptor-like serine/threonine-protein kinase</fullName>
        <ecNumber evidence="15">2.7.11.1</ecNumber>
    </recommendedName>
</protein>
<evidence type="ECO:0000256" key="1">
    <source>
        <dbReference type="ARBA" id="ARBA00004251"/>
    </source>
</evidence>
<keyword evidence="5 15" id="KW-0808">Transferase</keyword>
<evidence type="ECO:0000313" key="22">
    <source>
        <dbReference type="EMBL" id="CAD6213174.1"/>
    </source>
</evidence>
<evidence type="ECO:0000256" key="14">
    <source>
        <dbReference type="ARBA" id="ARBA00048679"/>
    </source>
</evidence>
<dbReference type="GO" id="GO:0005524">
    <property type="term" value="F:ATP binding"/>
    <property type="evidence" value="ECO:0007669"/>
    <property type="project" value="UniProtKB-UniRule"/>
</dbReference>
<dbReference type="SMART" id="SM00108">
    <property type="entry name" value="B_lectin"/>
    <property type="match status" value="1"/>
</dbReference>
<sequence length="840" mass="93357">MGFLPIHRIILLCFCSSTLLPPPVSSDSRLLPNKPLTVESTLISDDGTFALGFFSPSNSTQKHFYYVGIWYNNIPKDNVMWVANRATPVTDPSSATLALTNTSNLVLSSTSGQMLWTANISSASETTAGEARLDNTGNFILRTSEGVVLWQSFDYPADTLLPGMKLRVTHNRHALQRLVSWKGPQDPTPGSFSYGADPNEFLQRFIWNGSRPYRRSAVWNNYLVVGPYMGIIKSTIYFTISRDDGEIYMSFGIPGGSSSSTVIKIKMDYSGKIEILTWNSNILEWDVVVADPNHECSTYGYCGPFGYCDNTEPNATCKCLDSFEPISNKGRSNGRFPEGCRRKDTLRCGQENTSFLTLTTMKIPDKFMYVKNRSFDECTAECASNCSCTGYVYANMSTTAINGDDTRCLLWMGDLIDTEKRIGAGENLYIRVNRSSGIISASLSFSSDKKRRSNILKITLPVVSSLLILVFMWLVWICNSRVKQRNKKTWKKIISGVLNISDELGDGKLPSISFREIVLATNNFSSSNMLGHGGFGYVYKGTLEYGKTIAVKRLSKGSGQGVLEFRNEVILIAKLQHRNLVKLLGFCIHGDEKLLIYEYLSNKSLDAFLFKSTRKPSLDWSTRFNIILGIARGLLYLHQDSRLKIIHRDLKASNILLDDEMSPKISDFGMARIFYGNQQQGNTNRVVGTYGYMSPEYALEGVFSVKSDVYSFGVLVLEIVSGSKISSMHMTEDYPNLIACAWSLWKDGNAKEFVDSSIVDNCSLDETSQCIHIGLLCVQDSPNARPLMSSIVSILENGDTSLPPPKQPIYFAERNYGTDGAAEAIVNSANTMSVTALEGR</sequence>
<keyword evidence="17" id="KW-1133">Transmembrane helix</keyword>
<evidence type="ECO:0000256" key="16">
    <source>
        <dbReference type="PROSITE-ProRule" id="PRU10141"/>
    </source>
</evidence>
<dbReference type="SUPFAM" id="SSF51110">
    <property type="entry name" value="alpha-D-mannose-specific plant lectins"/>
    <property type="match status" value="1"/>
</dbReference>
<comment type="similarity">
    <text evidence="15">Belongs to the protein kinase superfamily. Ser/Thr protein kinase family.</text>
</comment>
<proteinExistence type="inferred from homology"/>
<evidence type="ECO:0000256" key="5">
    <source>
        <dbReference type="ARBA" id="ARBA00022679"/>
    </source>
</evidence>
<keyword evidence="17" id="KW-0812">Transmembrane</keyword>
<dbReference type="PROSITE" id="PS50011">
    <property type="entry name" value="PROTEIN_KINASE_DOM"/>
    <property type="match status" value="1"/>
</dbReference>
<evidence type="ECO:0000256" key="12">
    <source>
        <dbReference type="ARBA" id="ARBA00023180"/>
    </source>
</evidence>
<dbReference type="PROSITE" id="PS50927">
    <property type="entry name" value="BULB_LECTIN"/>
    <property type="match status" value="1"/>
</dbReference>
<dbReference type="Pfam" id="PF01453">
    <property type="entry name" value="B_lectin"/>
    <property type="match status" value="1"/>
</dbReference>
<dbReference type="Gene3D" id="3.30.200.20">
    <property type="entry name" value="Phosphorylase Kinase, domain 1"/>
    <property type="match status" value="1"/>
</dbReference>
<dbReference type="InterPro" id="IPR036426">
    <property type="entry name" value="Bulb-type_lectin_dom_sf"/>
</dbReference>
<evidence type="ECO:0000256" key="13">
    <source>
        <dbReference type="ARBA" id="ARBA00047899"/>
    </source>
</evidence>
<dbReference type="EMBL" id="CAJGYO010000002">
    <property type="protein sequence ID" value="CAD6213174.1"/>
    <property type="molecule type" value="Genomic_DNA"/>
</dbReference>
<dbReference type="InterPro" id="IPR001245">
    <property type="entry name" value="Ser-Thr/Tyr_kinase_cat_dom"/>
</dbReference>
<feature type="domain" description="Protein kinase" evidence="19">
    <location>
        <begin position="524"/>
        <end position="802"/>
    </location>
</feature>
<dbReference type="PANTHER" id="PTHR27002:SF454">
    <property type="entry name" value="RECEPTOR-LIKE SERINE_THREONINE-PROTEIN KINASE"/>
    <property type="match status" value="1"/>
</dbReference>
<evidence type="ECO:0000256" key="11">
    <source>
        <dbReference type="ARBA" id="ARBA00023170"/>
    </source>
</evidence>
<dbReference type="Proteomes" id="UP000604825">
    <property type="component" value="Unassembled WGS sequence"/>
</dbReference>
<dbReference type="GO" id="GO:0051707">
    <property type="term" value="P:response to other organism"/>
    <property type="evidence" value="ECO:0007669"/>
    <property type="project" value="UniProtKB-ARBA"/>
</dbReference>
<dbReference type="InterPro" id="IPR003609">
    <property type="entry name" value="Pan_app"/>
</dbReference>
<dbReference type="InterPro" id="IPR001480">
    <property type="entry name" value="Bulb-type_lectin_dom"/>
</dbReference>
<gene>
    <name evidence="22" type="ORF">NCGR_LOCUS8868</name>
</gene>
<dbReference type="InterPro" id="IPR024171">
    <property type="entry name" value="SRK-like_kinase"/>
</dbReference>
<dbReference type="InterPro" id="IPR000719">
    <property type="entry name" value="Prot_kinase_dom"/>
</dbReference>
<keyword evidence="8 15" id="KW-0418">Kinase</keyword>
<dbReference type="SMART" id="SM00473">
    <property type="entry name" value="PAN_AP"/>
    <property type="match status" value="1"/>
</dbReference>
<evidence type="ECO:0000259" key="20">
    <source>
        <dbReference type="PROSITE" id="PS50927"/>
    </source>
</evidence>
<dbReference type="GO" id="GO:0048544">
    <property type="term" value="P:recognition of pollen"/>
    <property type="evidence" value="ECO:0007669"/>
    <property type="project" value="InterPro"/>
</dbReference>
<keyword evidence="7 15" id="KW-0547">Nucleotide-binding</keyword>
<comment type="caution">
    <text evidence="22">The sequence shown here is derived from an EMBL/GenBank/DDBJ whole genome shotgun (WGS) entry which is preliminary data.</text>
</comment>
<dbReference type="Gene3D" id="1.10.510.10">
    <property type="entry name" value="Transferase(Phosphotransferase) domain 1"/>
    <property type="match status" value="1"/>
</dbReference>
<keyword evidence="3 15" id="KW-0723">Serine/threonine-protein kinase</keyword>
<keyword evidence="11" id="KW-0675">Receptor</keyword>
<keyword evidence="12" id="KW-0325">Glycoprotein</keyword>
<evidence type="ECO:0000256" key="15">
    <source>
        <dbReference type="PIRNR" id="PIRNR000641"/>
    </source>
</evidence>
<dbReference type="CDD" id="cd01098">
    <property type="entry name" value="PAN_AP_plant"/>
    <property type="match status" value="1"/>
</dbReference>
<dbReference type="OrthoDB" id="4062651at2759"/>
<keyword evidence="6 18" id="KW-0732">Signal</keyword>
<dbReference type="Gene3D" id="2.90.10.10">
    <property type="entry name" value="Bulb-type lectin domain"/>
    <property type="match status" value="1"/>
</dbReference>
<dbReference type="PIRSF" id="PIRSF000641">
    <property type="entry name" value="SRK"/>
    <property type="match status" value="1"/>
</dbReference>
<evidence type="ECO:0000256" key="7">
    <source>
        <dbReference type="ARBA" id="ARBA00022741"/>
    </source>
</evidence>
<comment type="catalytic activity">
    <reaction evidence="14 15">
        <text>L-seryl-[protein] + ATP = O-phospho-L-seryl-[protein] + ADP + H(+)</text>
        <dbReference type="Rhea" id="RHEA:17989"/>
        <dbReference type="Rhea" id="RHEA-COMP:9863"/>
        <dbReference type="Rhea" id="RHEA-COMP:11604"/>
        <dbReference type="ChEBI" id="CHEBI:15378"/>
        <dbReference type="ChEBI" id="CHEBI:29999"/>
        <dbReference type="ChEBI" id="CHEBI:30616"/>
        <dbReference type="ChEBI" id="CHEBI:83421"/>
        <dbReference type="ChEBI" id="CHEBI:456216"/>
        <dbReference type="EC" id="2.7.11.1"/>
    </reaction>
</comment>
<dbReference type="GO" id="GO:0004674">
    <property type="term" value="F:protein serine/threonine kinase activity"/>
    <property type="evidence" value="ECO:0007669"/>
    <property type="project" value="UniProtKB-KW"/>
</dbReference>
<keyword evidence="9 15" id="KW-0067">ATP-binding</keyword>
<evidence type="ECO:0000256" key="3">
    <source>
        <dbReference type="ARBA" id="ARBA00022527"/>
    </source>
</evidence>
<dbReference type="AlphaFoldDB" id="A0A811MZR8"/>
<dbReference type="Pfam" id="PF08276">
    <property type="entry name" value="PAN_2"/>
    <property type="match status" value="1"/>
</dbReference>
<dbReference type="InterPro" id="IPR008271">
    <property type="entry name" value="Ser/Thr_kinase_AS"/>
</dbReference>
<feature type="binding site" evidence="16">
    <location>
        <position position="552"/>
    </location>
    <ligand>
        <name>ATP</name>
        <dbReference type="ChEBI" id="CHEBI:30616"/>
    </ligand>
</feature>
<keyword evidence="23" id="KW-1185">Reference proteome</keyword>
<feature type="domain" description="Bulb-type lectin" evidence="20">
    <location>
        <begin position="27"/>
        <end position="154"/>
    </location>
</feature>
<evidence type="ECO:0000259" key="21">
    <source>
        <dbReference type="PROSITE" id="PS50948"/>
    </source>
</evidence>
<evidence type="ECO:0000256" key="18">
    <source>
        <dbReference type="SAM" id="SignalP"/>
    </source>
</evidence>
<reference evidence="22" key="1">
    <citation type="submission" date="2020-10" db="EMBL/GenBank/DDBJ databases">
        <authorList>
            <person name="Han B."/>
            <person name="Lu T."/>
            <person name="Zhao Q."/>
            <person name="Huang X."/>
            <person name="Zhao Y."/>
        </authorList>
    </citation>
    <scope>NUCLEOTIDE SEQUENCE</scope>
</reference>
<dbReference type="SMART" id="SM00220">
    <property type="entry name" value="S_TKc"/>
    <property type="match status" value="1"/>
</dbReference>
<dbReference type="Pfam" id="PF07714">
    <property type="entry name" value="PK_Tyr_Ser-Thr"/>
    <property type="match status" value="1"/>
</dbReference>
<keyword evidence="2" id="KW-1003">Cell membrane</keyword>
<dbReference type="InterPro" id="IPR000858">
    <property type="entry name" value="S_locus_glycoprot_dom"/>
</dbReference>
<feature type="domain" description="Apple" evidence="21">
    <location>
        <begin position="348"/>
        <end position="433"/>
    </location>
</feature>
<dbReference type="PROSITE" id="PS00108">
    <property type="entry name" value="PROTEIN_KINASE_ST"/>
    <property type="match status" value="1"/>
</dbReference>
<name>A0A811MZR8_9POAL</name>
<evidence type="ECO:0000256" key="17">
    <source>
        <dbReference type="SAM" id="Phobius"/>
    </source>
</evidence>
<accession>A0A811MZR8</accession>
<dbReference type="GO" id="GO:0005886">
    <property type="term" value="C:plasma membrane"/>
    <property type="evidence" value="ECO:0007669"/>
    <property type="project" value="UniProtKB-SubCell"/>
</dbReference>
<evidence type="ECO:0000256" key="6">
    <source>
        <dbReference type="ARBA" id="ARBA00022729"/>
    </source>
</evidence>
<organism evidence="22 23">
    <name type="scientific">Miscanthus lutarioriparius</name>
    <dbReference type="NCBI Taxonomy" id="422564"/>
    <lineage>
        <taxon>Eukaryota</taxon>
        <taxon>Viridiplantae</taxon>
        <taxon>Streptophyta</taxon>
        <taxon>Embryophyta</taxon>
        <taxon>Tracheophyta</taxon>
        <taxon>Spermatophyta</taxon>
        <taxon>Magnoliopsida</taxon>
        <taxon>Liliopsida</taxon>
        <taxon>Poales</taxon>
        <taxon>Poaceae</taxon>
        <taxon>PACMAD clade</taxon>
        <taxon>Panicoideae</taxon>
        <taxon>Andropogonodae</taxon>
        <taxon>Andropogoneae</taxon>
        <taxon>Saccharinae</taxon>
        <taxon>Miscanthus</taxon>
    </lineage>
</organism>
<feature type="transmembrane region" description="Helical" evidence="17">
    <location>
        <begin position="458"/>
        <end position="478"/>
    </location>
</feature>
<dbReference type="CDD" id="cd14066">
    <property type="entry name" value="STKc_IRAK"/>
    <property type="match status" value="1"/>
</dbReference>
<keyword evidence="10" id="KW-1015">Disulfide bond</keyword>